<dbReference type="PANTHER" id="PTHR43437:SF3">
    <property type="entry name" value="HYDROXYACYL-THIOESTER DEHYDRATASE TYPE 2, MITOCHONDRIAL"/>
    <property type="match status" value="1"/>
</dbReference>
<dbReference type="Pfam" id="PF01575">
    <property type="entry name" value="MaoC_dehydratas"/>
    <property type="match status" value="1"/>
</dbReference>
<sequence length="150" mass="16291">MPVRAIRSLAFEDLTLGLSELVFKTVTDQDIVGFADISGDQNPIHLNELYASKTRFGQRIAHGLYTASLISAVIGTRLPGPGAIYMSQTLNFKAPVKIGDVVRIHVEVAELIEGRQRARLACECAVDATVVLDGEAWVRVPSRLELMSAA</sequence>
<dbReference type="InterPro" id="IPR002539">
    <property type="entry name" value="MaoC-like_dom"/>
</dbReference>
<dbReference type="GO" id="GO:0019171">
    <property type="term" value="F:(3R)-hydroxyacyl-[acyl-carrier-protein] dehydratase activity"/>
    <property type="evidence" value="ECO:0007669"/>
    <property type="project" value="TreeGrafter"/>
</dbReference>
<dbReference type="SUPFAM" id="SSF54637">
    <property type="entry name" value="Thioesterase/thiol ester dehydrase-isomerase"/>
    <property type="match status" value="1"/>
</dbReference>
<reference evidence="3 4" key="1">
    <citation type="submission" date="2019-04" db="EMBL/GenBank/DDBJ databases">
        <title>Phreatobacter aquaticus sp. nov.</title>
        <authorList>
            <person name="Choi A."/>
        </authorList>
    </citation>
    <scope>NUCLEOTIDE SEQUENCE [LARGE SCALE GENOMIC DNA]</scope>
    <source>
        <strain evidence="3 4">KCTC 52518</strain>
    </source>
</reference>
<evidence type="ECO:0000313" key="3">
    <source>
        <dbReference type="EMBL" id="QCI65760.1"/>
    </source>
</evidence>
<dbReference type="KEGG" id="pstg:E8M01_17000"/>
<evidence type="ECO:0000259" key="2">
    <source>
        <dbReference type="Pfam" id="PF01575"/>
    </source>
</evidence>
<accession>A0A4D7B6D5</accession>
<dbReference type="RefSeq" id="WP_136961206.1">
    <property type="nucleotide sequence ID" value="NZ_CP039690.1"/>
</dbReference>
<dbReference type="AlphaFoldDB" id="A0A4D7B6D5"/>
<keyword evidence="4" id="KW-1185">Reference proteome</keyword>
<evidence type="ECO:0000313" key="4">
    <source>
        <dbReference type="Proteomes" id="UP000298781"/>
    </source>
</evidence>
<feature type="domain" description="MaoC-like" evidence="2">
    <location>
        <begin position="24"/>
        <end position="117"/>
    </location>
</feature>
<dbReference type="CDD" id="cd03449">
    <property type="entry name" value="R_hydratase"/>
    <property type="match status" value="1"/>
</dbReference>
<gene>
    <name evidence="3" type="ORF">E8M01_17000</name>
</gene>
<organism evidence="3 4">
    <name type="scientific">Phreatobacter stygius</name>
    <dbReference type="NCBI Taxonomy" id="1940610"/>
    <lineage>
        <taxon>Bacteria</taxon>
        <taxon>Pseudomonadati</taxon>
        <taxon>Pseudomonadota</taxon>
        <taxon>Alphaproteobacteria</taxon>
        <taxon>Hyphomicrobiales</taxon>
        <taxon>Phreatobacteraceae</taxon>
        <taxon>Phreatobacter</taxon>
    </lineage>
</organism>
<dbReference type="Gene3D" id="3.10.129.10">
    <property type="entry name" value="Hotdog Thioesterase"/>
    <property type="match status" value="1"/>
</dbReference>
<dbReference type="InterPro" id="IPR029069">
    <property type="entry name" value="HotDog_dom_sf"/>
</dbReference>
<dbReference type="Proteomes" id="UP000298781">
    <property type="component" value="Chromosome"/>
</dbReference>
<dbReference type="EMBL" id="CP039690">
    <property type="protein sequence ID" value="QCI65760.1"/>
    <property type="molecule type" value="Genomic_DNA"/>
</dbReference>
<keyword evidence="1" id="KW-0456">Lyase</keyword>
<dbReference type="PANTHER" id="PTHR43437">
    <property type="entry name" value="HYDROXYACYL-THIOESTER DEHYDRATASE TYPE 2, MITOCHONDRIAL-RELATED"/>
    <property type="match status" value="1"/>
</dbReference>
<proteinExistence type="predicted"/>
<evidence type="ECO:0000256" key="1">
    <source>
        <dbReference type="ARBA" id="ARBA00023239"/>
    </source>
</evidence>
<name>A0A4D7B6D5_9HYPH</name>
<protein>
    <submittedName>
        <fullName evidence="3">MaoC family dehydratase</fullName>
    </submittedName>
</protein>
<dbReference type="FunFam" id="3.10.129.10:FF:000042">
    <property type="entry name" value="MaoC domain protein dehydratase"/>
    <property type="match status" value="1"/>
</dbReference>
<dbReference type="OrthoDB" id="9800237at2"/>
<dbReference type="GO" id="GO:0006633">
    <property type="term" value="P:fatty acid biosynthetic process"/>
    <property type="evidence" value="ECO:0007669"/>
    <property type="project" value="TreeGrafter"/>
</dbReference>
<dbReference type="InterPro" id="IPR050965">
    <property type="entry name" value="UPF0336/Enoyl-CoA_hydratase"/>
</dbReference>